<keyword evidence="5" id="KW-0812">Transmembrane</keyword>
<protein>
    <recommendedName>
        <fullName evidence="10">Transporter</fullName>
    </recommendedName>
</protein>
<evidence type="ECO:0000256" key="7">
    <source>
        <dbReference type="ARBA" id="ARBA00023237"/>
    </source>
</evidence>
<dbReference type="InterPro" id="IPR051906">
    <property type="entry name" value="TolC-like"/>
</dbReference>
<evidence type="ECO:0000313" key="9">
    <source>
        <dbReference type="Proteomes" id="UP000218267"/>
    </source>
</evidence>
<accession>A0A1Y1CP07</accession>
<dbReference type="Proteomes" id="UP000218267">
    <property type="component" value="Chromosome"/>
</dbReference>
<dbReference type="SUPFAM" id="SSF56954">
    <property type="entry name" value="Outer membrane efflux proteins (OEP)"/>
    <property type="match status" value="1"/>
</dbReference>
<dbReference type="KEGG" id="mbas:ALGA_3897"/>
<dbReference type="OrthoDB" id="13803at2"/>
<evidence type="ECO:0000256" key="6">
    <source>
        <dbReference type="ARBA" id="ARBA00023136"/>
    </source>
</evidence>
<dbReference type="AlphaFoldDB" id="A0A1Y1CP07"/>
<dbReference type="PANTHER" id="PTHR30026">
    <property type="entry name" value="OUTER MEMBRANE PROTEIN TOLC"/>
    <property type="match status" value="1"/>
</dbReference>
<keyword evidence="4" id="KW-1134">Transmembrane beta strand</keyword>
<keyword evidence="9" id="KW-1185">Reference proteome</keyword>
<evidence type="ECO:0000256" key="2">
    <source>
        <dbReference type="ARBA" id="ARBA00007613"/>
    </source>
</evidence>
<evidence type="ECO:0000256" key="4">
    <source>
        <dbReference type="ARBA" id="ARBA00022452"/>
    </source>
</evidence>
<evidence type="ECO:0000313" key="8">
    <source>
        <dbReference type="EMBL" id="BAX82189.1"/>
    </source>
</evidence>
<dbReference type="InterPro" id="IPR003423">
    <property type="entry name" value="OMP_efflux"/>
</dbReference>
<evidence type="ECO:0000256" key="5">
    <source>
        <dbReference type="ARBA" id="ARBA00022692"/>
    </source>
</evidence>
<dbReference type="GO" id="GO:0009279">
    <property type="term" value="C:cell outer membrane"/>
    <property type="evidence" value="ECO:0007669"/>
    <property type="project" value="UniProtKB-SubCell"/>
</dbReference>
<reference evidence="8 9" key="1">
    <citation type="journal article" date="2018" name="Mar. Genomics">
        <title>Complete genome sequence of Marinifilaceae bacterium strain SPP2, isolated from the Antarctic marine sediment.</title>
        <authorList>
            <person name="Watanabe M."/>
            <person name="Kojima H."/>
            <person name="Fukui M."/>
        </authorList>
    </citation>
    <scope>NUCLEOTIDE SEQUENCE [LARGE SCALE GENOMIC DNA]</scope>
    <source>
        <strain evidence="8 9">SPP2</strain>
    </source>
</reference>
<dbReference type="Gene3D" id="1.20.1600.10">
    <property type="entry name" value="Outer membrane efflux proteins (OEP)"/>
    <property type="match status" value="1"/>
</dbReference>
<name>A0A1Y1CP07_9BACT</name>
<proteinExistence type="inferred from homology"/>
<keyword evidence="7" id="KW-0998">Cell outer membrane</keyword>
<dbReference type="PANTHER" id="PTHR30026:SF20">
    <property type="entry name" value="OUTER MEMBRANE PROTEIN TOLC"/>
    <property type="match status" value="1"/>
</dbReference>
<gene>
    <name evidence="8" type="ORF">ALGA_3897</name>
</gene>
<evidence type="ECO:0000256" key="1">
    <source>
        <dbReference type="ARBA" id="ARBA00004442"/>
    </source>
</evidence>
<dbReference type="EMBL" id="AP018042">
    <property type="protein sequence ID" value="BAX82189.1"/>
    <property type="molecule type" value="Genomic_DNA"/>
</dbReference>
<keyword evidence="3" id="KW-0813">Transport</keyword>
<reference evidence="9" key="2">
    <citation type="journal article" date="2020" name="Antonie Van Leeuwenhoek">
        <title>Labilibaculum antarcticum sp. nov., a novel facultative anaerobic, psychrotorelant bacterium isolated from marine sediment of Antarctica.</title>
        <authorList>
            <person name="Watanabe M."/>
            <person name="Kojima H."/>
            <person name="Fukui M."/>
        </authorList>
    </citation>
    <scope>NUCLEOTIDE SEQUENCE [LARGE SCALE GENOMIC DNA]</scope>
    <source>
        <strain evidence="9">SPP2</strain>
    </source>
</reference>
<organism evidence="8 9">
    <name type="scientific">Labilibaculum antarcticum</name>
    <dbReference type="NCBI Taxonomy" id="1717717"/>
    <lineage>
        <taxon>Bacteria</taxon>
        <taxon>Pseudomonadati</taxon>
        <taxon>Bacteroidota</taxon>
        <taxon>Bacteroidia</taxon>
        <taxon>Marinilabiliales</taxon>
        <taxon>Marinifilaceae</taxon>
        <taxon>Labilibaculum</taxon>
    </lineage>
</organism>
<dbReference type="GO" id="GO:0015562">
    <property type="term" value="F:efflux transmembrane transporter activity"/>
    <property type="evidence" value="ECO:0007669"/>
    <property type="project" value="InterPro"/>
</dbReference>
<dbReference type="GO" id="GO:1990281">
    <property type="term" value="C:efflux pump complex"/>
    <property type="evidence" value="ECO:0007669"/>
    <property type="project" value="TreeGrafter"/>
</dbReference>
<dbReference type="Pfam" id="PF02321">
    <property type="entry name" value="OEP"/>
    <property type="match status" value="2"/>
</dbReference>
<dbReference type="GO" id="GO:0015288">
    <property type="term" value="F:porin activity"/>
    <property type="evidence" value="ECO:0007669"/>
    <property type="project" value="TreeGrafter"/>
</dbReference>
<sequence length="444" mass="50237">MRNLKIYFILLLVLGFSLNGKSQTVELKLSLKEALVKASENNWEINKAKAQGSVAKAEFRQTNSVFLPILNLSHTGIVTNDPLSSFGFKLKQEITTEADFNPLLLNDPGQTKNFNTKIEVLQPLINIDGIYGRRAANAKMKAVDYRTERTINFTKFEVKKAYYQLELAQEAVFVLEASKLAAASALQLTENNLKQGFVQEADLLSAKVRVLELDNQLADANNNKKGAGEFLAYLLGMDINVVIVTTDSLEKKPSLLNGLEQSSQIENRSDLNAYRKGVEARENMLKSEKMQFLPRLNAFGAYEWNDDKLFGTSANNYMIGASLSWTLFNGYKNIGKVQKAKAELKISELNFAEYLSKNTMEIQSAKRNLKVAYDRIELSKLAKEQAEEALRIRTNRYKQGLEKTTDILYTETVSMARNLDYINSLYNYHVAVFQLELLLEKELQ</sequence>
<comment type="similarity">
    <text evidence="2">Belongs to the outer membrane factor (OMF) (TC 1.B.17) family.</text>
</comment>
<dbReference type="RefSeq" id="WP_096432272.1">
    <property type="nucleotide sequence ID" value="NZ_AP018042.1"/>
</dbReference>
<keyword evidence="6" id="KW-0472">Membrane</keyword>
<evidence type="ECO:0008006" key="10">
    <source>
        <dbReference type="Google" id="ProtNLM"/>
    </source>
</evidence>
<comment type="subcellular location">
    <subcellularLocation>
        <location evidence="1">Cell outer membrane</location>
    </subcellularLocation>
</comment>
<evidence type="ECO:0000256" key="3">
    <source>
        <dbReference type="ARBA" id="ARBA00022448"/>
    </source>
</evidence>